<dbReference type="PIRSF" id="PIRSF036979">
    <property type="entry name" value="Arginase"/>
    <property type="match status" value="1"/>
</dbReference>
<gene>
    <name evidence="6" type="primary">speB</name>
    <name evidence="6" type="ORF">BR63_06945</name>
</gene>
<protein>
    <submittedName>
        <fullName evidence="6">Agmatinase</fullName>
        <ecNumber evidence="6">3.5.3.11</ecNumber>
    </submittedName>
</protein>
<comment type="cofactor">
    <cofactor evidence="4">
        <name>Mn(2+)</name>
        <dbReference type="ChEBI" id="CHEBI:29035"/>
    </cofactor>
    <text evidence="4">Binds 2 manganese ions per subunit.</text>
</comment>
<feature type="binding site" evidence="4">
    <location>
        <position position="210"/>
    </location>
    <ligand>
        <name>Mn(2+)</name>
        <dbReference type="ChEBI" id="CHEBI:29035"/>
        <label>1</label>
    </ligand>
</feature>
<evidence type="ECO:0000313" key="7">
    <source>
        <dbReference type="Proteomes" id="UP000515847"/>
    </source>
</evidence>
<keyword evidence="4" id="KW-0464">Manganese</keyword>
<evidence type="ECO:0000256" key="2">
    <source>
        <dbReference type="ARBA" id="ARBA00022723"/>
    </source>
</evidence>
<dbReference type="Proteomes" id="UP000515847">
    <property type="component" value="Chromosome"/>
</dbReference>
<accession>A0A7G6E8C3</accession>
<evidence type="ECO:0000256" key="4">
    <source>
        <dbReference type="PIRSR" id="PIRSR036979-1"/>
    </source>
</evidence>
<dbReference type="CDD" id="cd11593">
    <property type="entry name" value="Agmatinase-like_2"/>
    <property type="match status" value="1"/>
</dbReference>
<dbReference type="InterPro" id="IPR005925">
    <property type="entry name" value="Agmatinase-rel"/>
</dbReference>
<dbReference type="Pfam" id="PF00491">
    <property type="entry name" value="Arginase"/>
    <property type="match status" value="1"/>
</dbReference>
<organism evidence="6 7">
    <name type="scientific">Thermanaerosceptrum fracticalcis</name>
    <dbReference type="NCBI Taxonomy" id="1712410"/>
    <lineage>
        <taxon>Bacteria</taxon>
        <taxon>Bacillati</taxon>
        <taxon>Bacillota</taxon>
        <taxon>Clostridia</taxon>
        <taxon>Eubacteriales</taxon>
        <taxon>Peptococcaceae</taxon>
        <taxon>Thermanaerosceptrum</taxon>
    </lineage>
</organism>
<dbReference type="InterPro" id="IPR006035">
    <property type="entry name" value="Ureohydrolase"/>
</dbReference>
<dbReference type="GO" id="GO:0046872">
    <property type="term" value="F:metal ion binding"/>
    <property type="evidence" value="ECO:0007669"/>
    <property type="project" value="UniProtKB-KW"/>
</dbReference>
<dbReference type="InterPro" id="IPR023696">
    <property type="entry name" value="Ureohydrolase_dom_sf"/>
</dbReference>
<evidence type="ECO:0000256" key="5">
    <source>
        <dbReference type="RuleBase" id="RU003684"/>
    </source>
</evidence>
<dbReference type="SUPFAM" id="SSF52768">
    <property type="entry name" value="Arginase/deacetylase"/>
    <property type="match status" value="1"/>
</dbReference>
<reference evidence="6 7" key="1">
    <citation type="journal article" date="2019" name="Front. Microbiol.">
        <title>Thermoanaerosceptrum fracticalcis gen. nov. sp. nov., a Novel Fumarate-Fermenting Microorganism From a Deep Fractured Carbonate Aquifer of the US Great Basin.</title>
        <authorList>
            <person name="Hamilton-Brehm S.D."/>
            <person name="Stewart L.E."/>
            <person name="Zavarin M."/>
            <person name="Caldwell M."/>
            <person name="Lawson P.A."/>
            <person name="Onstott T.C."/>
            <person name="Grzymski J."/>
            <person name="Neveux I."/>
            <person name="Lollar B.S."/>
            <person name="Russell C.E."/>
            <person name="Moser D.P."/>
        </authorList>
    </citation>
    <scope>NUCLEOTIDE SEQUENCE [LARGE SCALE GENOMIC DNA]</scope>
    <source>
        <strain evidence="6 7">DRI-13</strain>
    </source>
</reference>
<name>A0A7G6E8C3_THEFR</name>
<dbReference type="GO" id="GO:0033389">
    <property type="term" value="P:putrescine biosynthetic process from arginine, via agmatine"/>
    <property type="evidence" value="ECO:0007669"/>
    <property type="project" value="TreeGrafter"/>
</dbReference>
<comment type="similarity">
    <text evidence="1">Belongs to the arginase family. Agmatinase subfamily.</text>
</comment>
<dbReference type="RefSeq" id="WP_034422367.1">
    <property type="nucleotide sequence ID" value="NZ_CP045798.1"/>
</dbReference>
<feature type="binding site" evidence="4">
    <location>
        <position position="132"/>
    </location>
    <ligand>
        <name>Mn(2+)</name>
        <dbReference type="ChEBI" id="CHEBI:29035"/>
        <label>1</label>
    </ligand>
</feature>
<dbReference type="PANTHER" id="PTHR11358:SF26">
    <property type="entry name" value="GUANIDINO ACID HYDROLASE, MITOCHONDRIAL"/>
    <property type="match status" value="1"/>
</dbReference>
<dbReference type="GO" id="GO:0008783">
    <property type="term" value="F:agmatinase activity"/>
    <property type="evidence" value="ECO:0007669"/>
    <property type="project" value="UniProtKB-EC"/>
</dbReference>
<dbReference type="InterPro" id="IPR020855">
    <property type="entry name" value="Ureohydrolase_Mn_BS"/>
</dbReference>
<feature type="binding site" evidence="4">
    <location>
        <position position="107"/>
    </location>
    <ligand>
        <name>Mn(2+)</name>
        <dbReference type="ChEBI" id="CHEBI:29035"/>
        <label>1</label>
    </ligand>
</feature>
<dbReference type="PANTHER" id="PTHR11358">
    <property type="entry name" value="ARGINASE/AGMATINASE"/>
    <property type="match status" value="1"/>
</dbReference>
<dbReference type="PRINTS" id="PR00116">
    <property type="entry name" value="ARGINASE"/>
</dbReference>
<dbReference type="KEGG" id="tfr:BR63_06945"/>
<proteinExistence type="inferred from homology"/>
<evidence type="ECO:0000313" key="6">
    <source>
        <dbReference type="EMBL" id="QNB48327.1"/>
    </source>
</evidence>
<dbReference type="PROSITE" id="PS51409">
    <property type="entry name" value="ARGINASE_2"/>
    <property type="match status" value="1"/>
</dbReference>
<keyword evidence="7" id="KW-1185">Reference proteome</keyword>
<dbReference type="PROSITE" id="PS01053">
    <property type="entry name" value="ARGINASE_1"/>
    <property type="match status" value="1"/>
</dbReference>
<keyword evidence="3 5" id="KW-0378">Hydrolase</keyword>
<evidence type="ECO:0000256" key="1">
    <source>
        <dbReference type="ARBA" id="ARBA00009227"/>
    </source>
</evidence>
<keyword evidence="2 4" id="KW-0479">Metal-binding</keyword>
<dbReference type="NCBIfam" id="TIGR01230">
    <property type="entry name" value="agmatinase"/>
    <property type="match status" value="1"/>
</dbReference>
<dbReference type="OrthoDB" id="9788689at2"/>
<feature type="binding site" evidence="4">
    <location>
        <position position="212"/>
    </location>
    <ligand>
        <name>Mn(2+)</name>
        <dbReference type="ChEBI" id="CHEBI:29035"/>
        <label>1</label>
    </ligand>
</feature>
<sequence length="282" mass="31267">MYRPTGFMGTRETYEEAQAVLVGLPMDFTVSLRPGTRMGPQQIRNVSFGIEDYSVYLDRSLNDISFYDAGDVALPFGNVAGSLQRMEEVAAKIFADKKFPLFLGGEHLVTYPLVKACHKFYPDLVVIHFDAHADLREDYEGEEQSHATVINKVAKLLGPKRVYQFGIRSGIKEEFEFAKEHTHMYVDEIFPALGKVVGELQGNPIFITLDIDVVDPAFAPGTGTPEPGGCTARELLAAIHTMKTLNVVGMDIVEVSPMNDESERTAFLAAKLVREALLAYVK</sequence>
<dbReference type="AlphaFoldDB" id="A0A7G6E8C3"/>
<dbReference type="EMBL" id="CP045798">
    <property type="protein sequence ID" value="QNB48327.1"/>
    <property type="molecule type" value="Genomic_DNA"/>
</dbReference>
<feature type="binding site" evidence="4">
    <location>
        <position position="134"/>
    </location>
    <ligand>
        <name>Mn(2+)</name>
        <dbReference type="ChEBI" id="CHEBI:29035"/>
        <label>1</label>
    </ligand>
</feature>
<feature type="binding site" evidence="4">
    <location>
        <position position="130"/>
    </location>
    <ligand>
        <name>Mn(2+)</name>
        <dbReference type="ChEBI" id="CHEBI:29035"/>
        <label>1</label>
    </ligand>
</feature>
<dbReference type="EC" id="3.5.3.11" evidence="6"/>
<dbReference type="Gene3D" id="3.40.800.10">
    <property type="entry name" value="Ureohydrolase domain"/>
    <property type="match status" value="1"/>
</dbReference>
<evidence type="ECO:0000256" key="3">
    <source>
        <dbReference type="ARBA" id="ARBA00022801"/>
    </source>
</evidence>